<evidence type="ECO:0000259" key="5">
    <source>
        <dbReference type="Pfam" id="PF13229"/>
    </source>
</evidence>
<name>A0ABV1H6N3_9FIRM</name>
<dbReference type="SMART" id="SM00710">
    <property type="entry name" value="PbH1"/>
    <property type="match status" value="10"/>
</dbReference>
<feature type="domain" description="Right handed beta helix" evidence="5">
    <location>
        <begin position="228"/>
        <end position="407"/>
    </location>
</feature>
<gene>
    <name evidence="6" type="ORF">WMO37_09995</name>
</gene>
<evidence type="ECO:0000256" key="3">
    <source>
        <dbReference type="ARBA" id="ARBA00022786"/>
    </source>
</evidence>
<comment type="pathway">
    <text evidence="1">Protein modification; protein ubiquitination.</text>
</comment>
<dbReference type="Proteomes" id="UP001546774">
    <property type="component" value="Unassembled WGS sequence"/>
</dbReference>
<evidence type="ECO:0000313" key="7">
    <source>
        <dbReference type="Proteomes" id="UP001546774"/>
    </source>
</evidence>
<keyword evidence="2" id="KW-0677">Repeat</keyword>
<dbReference type="NCBIfam" id="TIGR03804">
    <property type="entry name" value="para_beta_helix"/>
    <property type="match status" value="2"/>
</dbReference>
<organism evidence="6 7">
    <name type="scientific">Lachnospira intestinalis</name>
    <dbReference type="NCBI Taxonomy" id="3133158"/>
    <lineage>
        <taxon>Bacteria</taxon>
        <taxon>Bacillati</taxon>
        <taxon>Bacillota</taxon>
        <taxon>Clostridia</taxon>
        <taxon>Lachnospirales</taxon>
        <taxon>Lachnospiraceae</taxon>
        <taxon>Lachnospira</taxon>
    </lineage>
</organism>
<keyword evidence="3" id="KW-0833">Ubl conjugation pathway</keyword>
<evidence type="ECO:0000313" key="6">
    <source>
        <dbReference type="EMBL" id="MEQ2555336.1"/>
    </source>
</evidence>
<sequence length="587" mass="64996">MKKRRNKKRIIIAAVIVYLAVIGIVAVWESGRQKPANPDTAAAQEEAYNRKKAVIDAQEAAEQQAYDKAVQLLDYDVDGAAMKISPSDCYSIMTANKLPALSRMAAEDSKKYMGNLQVLQKIEKLGIDTASFETPELNWKNVYNRVSDTMQKENTFSDKISFTGSTASQLNTLIAQSTDAYITIESSTVRMDEPISMKSGIALDAAGVTFTGSTDDRVAQAVIAEDCTNFALYNLNLTAGCYEYGIYIIRSNTFTIENCTISNALYKGLVMMGENKNFTIRNNTVSYNGNGAVFLNGNISNGIIAGNDVVDNYGTRNLTAGIVMTSMEIDDYYTAYNEFKDEHLYNLLDTPHDIVLYQNNVKHNNSSGIYSDGAYQIYIVENIIYQNDKEGMCLDYGTFGAYVSNNIVKENGGRLRQSDEDLEADFVTTFGRLSDGSSPAKLPGISIDNSAYNTIVNNNVTQNYGSGVKMVRSAYRNIIMENSVSDNNKGKSDDFHFFGIEIGHESTPDEPVKGLDFTASYENIVCRNIVTGSNYAGVFLAVESYCNDVFDNTILGSEWYAIECHSNMFNSMPNNIMDQEILNLYAR</sequence>
<evidence type="ECO:0000256" key="2">
    <source>
        <dbReference type="ARBA" id="ARBA00022737"/>
    </source>
</evidence>
<dbReference type="InterPro" id="IPR039448">
    <property type="entry name" value="Beta_helix"/>
</dbReference>
<protein>
    <submittedName>
        <fullName evidence="6">Right-handed parallel beta-helix repeat-containing protein</fullName>
    </submittedName>
</protein>
<keyword evidence="4" id="KW-0812">Transmembrane</keyword>
<feature type="transmembrane region" description="Helical" evidence="4">
    <location>
        <begin position="10"/>
        <end position="28"/>
    </location>
</feature>
<keyword evidence="4" id="KW-0472">Membrane</keyword>
<keyword evidence="7" id="KW-1185">Reference proteome</keyword>
<feature type="domain" description="Right handed beta helix" evidence="5">
    <location>
        <begin position="441"/>
        <end position="575"/>
    </location>
</feature>
<dbReference type="Gene3D" id="2.160.20.10">
    <property type="entry name" value="Single-stranded right-handed beta-helix, Pectin lyase-like"/>
    <property type="match status" value="2"/>
</dbReference>
<dbReference type="InterPro" id="IPR051550">
    <property type="entry name" value="SCF-Subunits/Alg-Epimerases"/>
</dbReference>
<evidence type="ECO:0000256" key="4">
    <source>
        <dbReference type="SAM" id="Phobius"/>
    </source>
</evidence>
<dbReference type="SUPFAM" id="SSF51126">
    <property type="entry name" value="Pectin lyase-like"/>
    <property type="match status" value="2"/>
</dbReference>
<accession>A0ABV1H6N3</accession>
<proteinExistence type="predicted"/>
<reference evidence="6" key="1">
    <citation type="submission" date="2024-03" db="EMBL/GenBank/DDBJ databases">
        <title>Human intestinal bacterial collection.</title>
        <authorList>
            <person name="Pauvert C."/>
            <person name="Hitch T.C.A."/>
            <person name="Clavel T."/>
        </authorList>
    </citation>
    <scope>NUCLEOTIDE SEQUENCE [LARGE SCALE GENOMIC DNA]</scope>
    <source>
        <strain evidence="6">CLA-AA-H89B</strain>
    </source>
</reference>
<dbReference type="InterPro" id="IPR011050">
    <property type="entry name" value="Pectin_lyase_fold/virulence"/>
</dbReference>
<dbReference type="InterPro" id="IPR022441">
    <property type="entry name" value="Para_beta_helix_rpt-2"/>
</dbReference>
<evidence type="ECO:0000256" key="1">
    <source>
        <dbReference type="ARBA" id="ARBA00004906"/>
    </source>
</evidence>
<comment type="caution">
    <text evidence="6">The sequence shown here is derived from an EMBL/GenBank/DDBJ whole genome shotgun (WGS) entry which is preliminary data.</text>
</comment>
<dbReference type="PANTHER" id="PTHR22990">
    <property type="entry name" value="F-BOX ONLY PROTEIN"/>
    <property type="match status" value="1"/>
</dbReference>
<keyword evidence="4" id="KW-1133">Transmembrane helix</keyword>
<dbReference type="PANTHER" id="PTHR22990:SF15">
    <property type="entry name" value="F-BOX ONLY PROTEIN 10"/>
    <property type="match status" value="1"/>
</dbReference>
<dbReference type="InterPro" id="IPR006626">
    <property type="entry name" value="PbH1"/>
</dbReference>
<dbReference type="Pfam" id="PF13229">
    <property type="entry name" value="Beta_helix"/>
    <property type="match status" value="2"/>
</dbReference>
<dbReference type="InterPro" id="IPR012334">
    <property type="entry name" value="Pectin_lyas_fold"/>
</dbReference>
<dbReference type="EMBL" id="JBBMFS010000008">
    <property type="protein sequence ID" value="MEQ2555336.1"/>
    <property type="molecule type" value="Genomic_DNA"/>
</dbReference>